<proteinExistence type="predicted"/>
<accession>A0AAD9HLX3</accession>
<name>A0AAD9HLX3_9PEZI</name>
<keyword evidence="2" id="KW-1185">Reference proteome</keyword>
<reference evidence="1" key="1">
    <citation type="submission" date="2021-06" db="EMBL/GenBank/DDBJ databases">
        <title>Comparative genomics, transcriptomics and evolutionary studies reveal genomic signatures of adaptation to plant cell wall in hemibiotrophic fungi.</title>
        <authorList>
            <consortium name="DOE Joint Genome Institute"/>
            <person name="Baroncelli R."/>
            <person name="Diaz J.F."/>
            <person name="Benocci T."/>
            <person name="Peng M."/>
            <person name="Battaglia E."/>
            <person name="Haridas S."/>
            <person name="Andreopoulos W."/>
            <person name="Labutti K."/>
            <person name="Pangilinan J."/>
            <person name="Floch G.L."/>
            <person name="Makela M.R."/>
            <person name="Henrissat B."/>
            <person name="Grigoriev I.V."/>
            <person name="Crouch J.A."/>
            <person name="De Vries R.P."/>
            <person name="Sukno S.A."/>
            <person name="Thon M.R."/>
        </authorList>
    </citation>
    <scope>NUCLEOTIDE SEQUENCE</scope>
    <source>
        <strain evidence="1">MAFF235873</strain>
    </source>
</reference>
<dbReference type="AlphaFoldDB" id="A0AAD9HLX3"/>
<gene>
    <name evidence="1" type="ORF">LX32DRAFT_333206</name>
</gene>
<organism evidence="1 2">
    <name type="scientific">Colletotrichum zoysiae</name>
    <dbReference type="NCBI Taxonomy" id="1216348"/>
    <lineage>
        <taxon>Eukaryota</taxon>
        <taxon>Fungi</taxon>
        <taxon>Dikarya</taxon>
        <taxon>Ascomycota</taxon>
        <taxon>Pezizomycotina</taxon>
        <taxon>Sordariomycetes</taxon>
        <taxon>Hypocreomycetidae</taxon>
        <taxon>Glomerellales</taxon>
        <taxon>Glomerellaceae</taxon>
        <taxon>Colletotrichum</taxon>
        <taxon>Colletotrichum graminicola species complex</taxon>
    </lineage>
</organism>
<sequence length="163" mass="18551">MAWAVVKSPVFPSNKPTAVGVELNRAADEQAFMLLNREARRLPDPLSSRDQTRLGQAYAARSEERVGLRILRFLLLWFRRLLRGFVNITGHNMPIFRTCRSLDRSILRAYRSLARLCLFPSPSLASLSSFPSSSLVHWWLPTDSTRKRVCMCACVHAARLNHG</sequence>
<evidence type="ECO:0000313" key="1">
    <source>
        <dbReference type="EMBL" id="KAK2030184.1"/>
    </source>
</evidence>
<comment type="caution">
    <text evidence="1">The sequence shown here is derived from an EMBL/GenBank/DDBJ whole genome shotgun (WGS) entry which is preliminary data.</text>
</comment>
<dbReference type="EMBL" id="MU842854">
    <property type="protein sequence ID" value="KAK2030184.1"/>
    <property type="molecule type" value="Genomic_DNA"/>
</dbReference>
<evidence type="ECO:0000313" key="2">
    <source>
        <dbReference type="Proteomes" id="UP001232148"/>
    </source>
</evidence>
<protein>
    <submittedName>
        <fullName evidence="1">Uncharacterized protein</fullName>
    </submittedName>
</protein>
<dbReference type="Proteomes" id="UP001232148">
    <property type="component" value="Unassembled WGS sequence"/>
</dbReference>